<gene>
    <name evidence="1" type="ORF">SAMN05192534_12824</name>
</gene>
<dbReference type="RefSeq" id="WP_091276157.1">
    <property type="nucleotide sequence ID" value="NZ_FNDK01000028.1"/>
</dbReference>
<accession>A0A1G8J2D0</accession>
<dbReference type="Proteomes" id="UP000199163">
    <property type="component" value="Unassembled WGS sequence"/>
</dbReference>
<sequence length="83" mass="9470">MSDVNVQNVLESLPPLEQDVYRFMVREYELLEQAGEKYDEAANDTYVEQKAGKEFNISAEEAGTIYAKAESQIRRANLHQASE</sequence>
<dbReference type="AlphaFoldDB" id="A0A1G8J2D0"/>
<dbReference type="OrthoDB" id="2969131at2"/>
<name>A0A1G8J2D0_9BACI</name>
<organism evidence="1 2">
    <name type="scientific">Alteribacillus persepolensis</name>
    <dbReference type="NCBI Taxonomy" id="568899"/>
    <lineage>
        <taxon>Bacteria</taxon>
        <taxon>Bacillati</taxon>
        <taxon>Bacillota</taxon>
        <taxon>Bacilli</taxon>
        <taxon>Bacillales</taxon>
        <taxon>Bacillaceae</taxon>
        <taxon>Alteribacillus</taxon>
    </lineage>
</organism>
<reference evidence="1 2" key="1">
    <citation type="submission" date="2016-10" db="EMBL/GenBank/DDBJ databases">
        <authorList>
            <person name="de Groot N.N."/>
        </authorList>
    </citation>
    <scope>NUCLEOTIDE SEQUENCE [LARGE SCALE GENOMIC DNA]</scope>
    <source>
        <strain evidence="1 2">DSM 21632</strain>
    </source>
</reference>
<evidence type="ECO:0000313" key="1">
    <source>
        <dbReference type="EMBL" id="SDI25346.1"/>
    </source>
</evidence>
<evidence type="ECO:0000313" key="2">
    <source>
        <dbReference type="Proteomes" id="UP000199163"/>
    </source>
</evidence>
<proteinExistence type="predicted"/>
<protein>
    <submittedName>
        <fullName evidence="1">Uncharacterized protein</fullName>
    </submittedName>
</protein>
<dbReference type="EMBL" id="FNDK01000028">
    <property type="protein sequence ID" value="SDI25346.1"/>
    <property type="molecule type" value="Genomic_DNA"/>
</dbReference>
<keyword evidence="2" id="KW-1185">Reference proteome</keyword>